<dbReference type="Gene3D" id="3.30.200.20">
    <property type="entry name" value="Phosphorylase Kinase, domain 1"/>
    <property type="match status" value="1"/>
</dbReference>
<keyword evidence="2" id="KW-0723">Serine/threonine-protein kinase</keyword>
<sequence>MHQAIRGGNISRPHPKPIATPGSTRCMLPIDLGPELDGQAHHSPWSHTRQPQKSPWKHGRHHLDPRFSGSTSRTQRIIHRFKSNLLKASPQYTPLRAPKNVQLAMVQPAGLPTETQSNTLRLQHSLDDILDGAHRSWDRLSNDQRVRTVEKVAAAKIYFETYYKDVLNDGPTPREIRLADFQRQLDAQPHLIDPSQREPYWTAFLAQETCFLREERVALAQSCKVAWARTSNDQLAGPSYLDDLDTIQILGKGSFGVVKLVREKHRNQVFAMKVIRKSDMIRSCQEGHLRAERDFLAASESAEWIVPLMASFQDATNLYLLMDYMPGGDFLGLLIRESILSESRTRFYIAEMIMCVEEAHRLGFIHRDVKPDNFLIGADGHLKISDFGLAFDNHWSHDTEYYKWHREWLLNLLGVRLDGDRQDRKAARSSNSSRQQSSQTESSRHTPPSEIVQSSALLTSPTNDLPMWSLPLVNNLIGWRFDTTNRSCARSVVGTSQYMAPEVWSIGIILYECLYGHTPFLSERGRHYTKQNILNYKQVLMFPVDGPPVTRQCRYLIWDLLQDKNERLSSPKYRMQDEQRAHQCLLGRVERPREHVFEDDASEIKTHPWFGGIDWEALRFMRPEWVPQINSYADTQYFDEEEPISDWSETADTSVMDVESRQEHEHEFSTLNFADQVRTLVHEFLSKPYDSTRLKRFDLDVEHCSQIGQKERKRPRDKLLRDPLTKKEVMEIRKHTAFLGYSWRRRAPIRRFAIHGSVPTNA</sequence>
<reference evidence="13 14" key="1">
    <citation type="submission" date="2016-11" db="EMBL/GenBank/DDBJ databases">
        <title>Draft Genome Assembly of Colletotrichum chlorophyti a pathogen of herbaceous plants.</title>
        <authorList>
            <person name="Gan P."/>
            <person name="Narusaka M."/>
            <person name="Tsushima A."/>
            <person name="Narusaka Y."/>
            <person name="Takano Y."/>
            <person name="Shirasu K."/>
        </authorList>
    </citation>
    <scope>NUCLEOTIDE SEQUENCE [LARGE SCALE GENOMIC DNA]</scope>
    <source>
        <strain evidence="13 14">NTL11</strain>
    </source>
</reference>
<evidence type="ECO:0000256" key="7">
    <source>
        <dbReference type="ARBA" id="ARBA00047899"/>
    </source>
</evidence>
<evidence type="ECO:0000256" key="1">
    <source>
        <dbReference type="ARBA" id="ARBA00012513"/>
    </source>
</evidence>
<evidence type="ECO:0000256" key="4">
    <source>
        <dbReference type="ARBA" id="ARBA00022741"/>
    </source>
</evidence>
<keyword evidence="3" id="KW-0808">Transferase</keyword>
<dbReference type="Proteomes" id="UP000186583">
    <property type="component" value="Unassembled WGS sequence"/>
</dbReference>
<comment type="caution">
    <text evidence="13">The sequence shown here is derived from an EMBL/GenBank/DDBJ whole genome shotgun (WGS) entry which is preliminary data.</text>
</comment>
<dbReference type="PANTHER" id="PTHR24356">
    <property type="entry name" value="SERINE/THREONINE-PROTEIN KINASE"/>
    <property type="match status" value="1"/>
</dbReference>
<dbReference type="PROSITE" id="PS51285">
    <property type="entry name" value="AGC_KINASE_CTER"/>
    <property type="match status" value="1"/>
</dbReference>
<dbReference type="PROSITE" id="PS50011">
    <property type="entry name" value="PROTEIN_KINASE_DOM"/>
    <property type="match status" value="1"/>
</dbReference>
<comment type="catalytic activity">
    <reaction evidence="8">
        <text>L-seryl-[protein] + ATP = O-phospho-L-seryl-[protein] + ADP + H(+)</text>
        <dbReference type="Rhea" id="RHEA:17989"/>
        <dbReference type="Rhea" id="RHEA-COMP:9863"/>
        <dbReference type="Rhea" id="RHEA-COMP:11604"/>
        <dbReference type="ChEBI" id="CHEBI:15378"/>
        <dbReference type="ChEBI" id="CHEBI:29999"/>
        <dbReference type="ChEBI" id="CHEBI:30616"/>
        <dbReference type="ChEBI" id="CHEBI:83421"/>
        <dbReference type="ChEBI" id="CHEBI:456216"/>
        <dbReference type="EC" id="2.7.11.1"/>
    </reaction>
</comment>
<keyword evidence="5 13" id="KW-0418">Kinase</keyword>
<protein>
    <recommendedName>
        <fullName evidence="1">non-specific serine/threonine protein kinase</fullName>
        <ecNumber evidence="1">2.7.11.1</ecNumber>
    </recommendedName>
</protein>
<proteinExistence type="predicted"/>
<dbReference type="GO" id="GO:0005524">
    <property type="term" value="F:ATP binding"/>
    <property type="evidence" value="ECO:0007669"/>
    <property type="project" value="UniProtKB-UniRule"/>
</dbReference>
<dbReference type="InterPro" id="IPR000961">
    <property type="entry name" value="AGC-kinase_C"/>
</dbReference>
<comment type="catalytic activity">
    <reaction evidence="7">
        <text>L-threonyl-[protein] + ATP = O-phospho-L-threonyl-[protein] + ADP + H(+)</text>
        <dbReference type="Rhea" id="RHEA:46608"/>
        <dbReference type="Rhea" id="RHEA-COMP:11060"/>
        <dbReference type="Rhea" id="RHEA-COMP:11605"/>
        <dbReference type="ChEBI" id="CHEBI:15378"/>
        <dbReference type="ChEBI" id="CHEBI:30013"/>
        <dbReference type="ChEBI" id="CHEBI:30616"/>
        <dbReference type="ChEBI" id="CHEBI:61977"/>
        <dbReference type="ChEBI" id="CHEBI:456216"/>
        <dbReference type="EC" id="2.7.11.1"/>
    </reaction>
</comment>
<evidence type="ECO:0000256" key="9">
    <source>
        <dbReference type="PROSITE-ProRule" id="PRU10141"/>
    </source>
</evidence>
<dbReference type="InterPro" id="IPR050236">
    <property type="entry name" value="Ser_Thr_kinase_AGC"/>
</dbReference>
<dbReference type="Pfam" id="PF00069">
    <property type="entry name" value="Pkinase"/>
    <property type="match status" value="1"/>
</dbReference>
<evidence type="ECO:0000256" key="8">
    <source>
        <dbReference type="ARBA" id="ARBA00048679"/>
    </source>
</evidence>
<dbReference type="PROSITE" id="PS00107">
    <property type="entry name" value="PROTEIN_KINASE_ATP"/>
    <property type="match status" value="1"/>
</dbReference>
<feature type="binding site" evidence="9">
    <location>
        <position position="277"/>
    </location>
    <ligand>
        <name>ATP</name>
        <dbReference type="ChEBI" id="CHEBI:30616"/>
    </ligand>
</feature>
<organism evidence="13 14">
    <name type="scientific">Colletotrichum chlorophyti</name>
    <dbReference type="NCBI Taxonomy" id="708187"/>
    <lineage>
        <taxon>Eukaryota</taxon>
        <taxon>Fungi</taxon>
        <taxon>Dikarya</taxon>
        <taxon>Ascomycota</taxon>
        <taxon>Pezizomycotina</taxon>
        <taxon>Sordariomycetes</taxon>
        <taxon>Hypocreomycetidae</taxon>
        <taxon>Glomerellales</taxon>
        <taxon>Glomerellaceae</taxon>
        <taxon>Colletotrichum</taxon>
    </lineage>
</organism>
<evidence type="ECO:0000259" key="11">
    <source>
        <dbReference type="PROSITE" id="PS50011"/>
    </source>
</evidence>
<evidence type="ECO:0000313" key="13">
    <source>
        <dbReference type="EMBL" id="OLN94222.1"/>
    </source>
</evidence>
<dbReference type="SUPFAM" id="SSF56112">
    <property type="entry name" value="Protein kinase-like (PK-like)"/>
    <property type="match status" value="1"/>
</dbReference>
<feature type="region of interest" description="Disordered" evidence="10">
    <location>
        <begin position="1"/>
        <end position="73"/>
    </location>
</feature>
<dbReference type="PROSITE" id="PS00108">
    <property type="entry name" value="PROTEIN_KINASE_ST"/>
    <property type="match status" value="1"/>
</dbReference>
<dbReference type="EMBL" id="MPGH01000044">
    <property type="protein sequence ID" value="OLN94222.1"/>
    <property type="molecule type" value="Genomic_DNA"/>
</dbReference>
<dbReference type="OrthoDB" id="3638488at2759"/>
<evidence type="ECO:0000256" key="3">
    <source>
        <dbReference type="ARBA" id="ARBA00022679"/>
    </source>
</evidence>
<feature type="compositionally biased region" description="Low complexity" evidence="10">
    <location>
        <begin position="428"/>
        <end position="441"/>
    </location>
</feature>
<dbReference type="STRING" id="708187.A0A1Q8S0V8"/>
<dbReference type="SMART" id="SM00220">
    <property type="entry name" value="S_TKc"/>
    <property type="match status" value="1"/>
</dbReference>
<evidence type="ECO:0000256" key="6">
    <source>
        <dbReference type="ARBA" id="ARBA00022840"/>
    </source>
</evidence>
<feature type="domain" description="AGC-kinase C-terminal" evidence="12">
    <location>
        <begin position="611"/>
        <end position="683"/>
    </location>
</feature>
<feature type="region of interest" description="Disordered" evidence="10">
    <location>
        <begin position="424"/>
        <end position="451"/>
    </location>
</feature>
<dbReference type="InterPro" id="IPR011009">
    <property type="entry name" value="Kinase-like_dom_sf"/>
</dbReference>
<evidence type="ECO:0000313" key="14">
    <source>
        <dbReference type="Proteomes" id="UP000186583"/>
    </source>
</evidence>
<evidence type="ECO:0000256" key="10">
    <source>
        <dbReference type="SAM" id="MobiDB-lite"/>
    </source>
</evidence>
<dbReference type="EC" id="2.7.11.1" evidence="1"/>
<feature type="domain" description="Protein kinase" evidence="11">
    <location>
        <begin position="244"/>
        <end position="585"/>
    </location>
</feature>
<dbReference type="InterPro" id="IPR017441">
    <property type="entry name" value="Protein_kinase_ATP_BS"/>
</dbReference>
<dbReference type="InterPro" id="IPR000719">
    <property type="entry name" value="Prot_kinase_dom"/>
</dbReference>
<dbReference type="InterPro" id="IPR008271">
    <property type="entry name" value="Ser/Thr_kinase_AS"/>
</dbReference>
<accession>A0A1Q8S0V8</accession>
<dbReference type="GO" id="GO:0035556">
    <property type="term" value="P:intracellular signal transduction"/>
    <property type="evidence" value="ECO:0007669"/>
    <property type="project" value="TreeGrafter"/>
</dbReference>
<keyword evidence="6 9" id="KW-0067">ATP-binding</keyword>
<gene>
    <name evidence="13" type="ORF">CCHL11_02956</name>
</gene>
<evidence type="ECO:0000256" key="5">
    <source>
        <dbReference type="ARBA" id="ARBA00022777"/>
    </source>
</evidence>
<dbReference type="AlphaFoldDB" id="A0A1Q8S0V8"/>
<dbReference type="Gene3D" id="1.10.510.10">
    <property type="entry name" value="Transferase(Phosphotransferase) domain 1"/>
    <property type="match status" value="1"/>
</dbReference>
<name>A0A1Q8S0V8_9PEZI</name>
<dbReference type="PANTHER" id="PTHR24356:SF400">
    <property type="entry name" value="SERINE_THREONINE-PROTEIN KINASE CBK1"/>
    <property type="match status" value="1"/>
</dbReference>
<keyword evidence="4 9" id="KW-0547">Nucleotide-binding</keyword>
<keyword evidence="14" id="KW-1185">Reference proteome</keyword>
<evidence type="ECO:0000259" key="12">
    <source>
        <dbReference type="PROSITE" id="PS51285"/>
    </source>
</evidence>
<evidence type="ECO:0000256" key="2">
    <source>
        <dbReference type="ARBA" id="ARBA00022527"/>
    </source>
</evidence>
<dbReference type="GO" id="GO:0004674">
    <property type="term" value="F:protein serine/threonine kinase activity"/>
    <property type="evidence" value="ECO:0007669"/>
    <property type="project" value="UniProtKB-KW"/>
</dbReference>